<dbReference type="GO" id="GO:0019903">
    <property type="term" value="F:protein phosphatase binding"/>
    <property type="evidence" value="ECO:0007669"/>
    <property type="project" value="TreeGrafter"/>
</dbReference>
<reference evidence="3" key="1">
    <citation type="journal article" date="2023" name="Mol. Biol. Evol.">
        <title>Third-Generation Sequencing Reveals the Adaptive Role of the Epigenome in Three Deep-Sea Polychaetes.</title>
        <authorList>
            <person name="Perez M."/>
            <person name="Aroh O."/>
            <person name="Sun Y."/>
            <person name="Lan Y."/>
            <person name="Juniper S.K."/>
            <person name="Young C.R."/>
            <person name="Angers B."/>
            <person name="Qian P.Y."/>
        </authorList>
    </citation>
    <scope>NUCLEOTIDE SEQUENCE</scope>
    <source>
        <strain evidence="3">R07B-5</strain>
    </source>
</reference>
<sequence length="561" mass="63400">MNMEFVEFIRTPKVDGVTLYRPNTPSVEGTLVITGHHLILSSRQTHKEEMWLLHKNVDSVEKRLVGAGGVLTLKCKDFEFIQLEIPLADDCINVAASVEQLSNIDNLNMTYPFFYRPMFDILQDGWQAYPPEAEFSRLKSCSEKWRLSSVNKGFQVCSSYPEIVVVPTAVDDDSLRKAAIFRQGNRFPVLSYYHKTNGMVMLRSSQPLTGPNGKRNKEDERLINAVLGVGMRGYIIDTRSQTAAKLATAKGGGVEPEVHYPQWRRLHQQVERCSVLHESLIKLIEASSDSSSSMDKWLSKLDSSGWLTHVKDVITCACVIAQCVDKEGASVLVHGSNGTDSTLQVTSLAQLILDPDCRTVTGFEALLEREWIQAGHPFWERCAKSAFAISKHRNEAPVFLLFLDCVWQIWQQFPCSFEFNEDFLRMLLKHAYASQFGSFLCNNMMERTKHNLATKTVSLWSYVNRPEVLSLYLNPLYEPNPAAVWPSVAPQSLQLWTGLYQRWQPYQPSQDAVCAQIGEIKLADEQLKSKVIKLRKQLAKLEKEAIDNGLIAQPSPHEGVA</sequence>
<dbReference type="InterPro" id="IPR011993">
    <property type="entry name" value="PH-like_dom_sf"/>
</dbReference>
<evidence type="ECO:0000313" key="3">
    <source>
        <dbReference type="EMBL" id="KAK2165858.1"/>
    </source>
</evidence>
<dbReference type="Pfam" id="PF21098">
    <property type="entry name" value="PH-GRAM_MTMR6-like"/>
    <property type="match status" value="1"/>
</dbReference>
<dbReference type="Proteomes" id="UP001209878">
    <property type="component" value="Unassembled WGS sequence"/>
</dbReference>
<dbReference type="SUPFAM" id="SSF52799">
    <property type="entry name" value="(Phosphotyrosine protein) phosphatases II"/>
    <property type="match status" value="1"/>
</dbReference>
<dbReference type="SUPFAM" id="SSF50729">
    <property type="entry name" value="PH domain-like"/>
    <property type="match status" value="1"/>
</dbReference>
<dbReference type="PROSITE" id="PS51339">
    <property type="entry name" value="PPASE_MYOTUBULARIN"/>
    <property type="match status" value="1"/>
</dbReference>
<proteinExistence type="inferred from homology"/>
<dbReference type="PANTHER" id="PTHR10807:SF73">
    <property type="entry name" value="LD06050P"/>
    <property type="match status" value="1"/>
</dbReference>
<dbReference type="GO" id="GO:0005737">
    <property type="term" value="C:cytoplasm"/>
    <property type="evidence" value="ECO:0007669"/>
    <property type="project" value="TreeGrafter"/>
</dbReference>
<accession>A0AAD9K6G0</accession>
<dbReference type="Gene3D" id="2.30.29.30">
    <property type="entry name" value="Pleckstrin-homology domain (PH domain)/Phosphotyrosine-binding domain (PTB)"/>
    <property type="match status" value="1"/>
</dbReference>
<gene>
    <name evidence="3" type="ORF">NP493_1347g00004</name>
</gene>
<dbReference type="InterPro" id="IPR029021">
    <property type="entry name" value="Prot-tyrosine_phosphatase-like"/>
</dbReference>
<name>A0AAD9K6G0_RIDPI</name>
<dbReference type="EMBL" id="JAODUO010001346">
    <property type="protein sequence ID" value="KAK2165858.1"/>
    <property type="molecule type" value="Genomic_DNA"/>
</dbReference>
<dbReference type="GO" id="GO:0010507">
    <property type="term" value="P:negative regulation of autophagy"/>
    <property type="evidence" value="ECO:0007669"/>
    <property type="project" value="TreeGrafter"/>
</dbReference>
<dbReference type="AlphaFoldDB" id="A0AAD9K6G0"/>
<evidence type="ECO:0000313" key="4">
    <source>
        <dbReference type="Proteomes" id="UP001209878"/>
    </source>
</evidence>
<dbReference type="InterPro" id="IPR048994">
    <property type="entry name" value="PH-GRAM_MTMR6-9"/>
</dbReference>
<dbReference type="Pfam" id="PF06602">
    <property type="entry name" value="Myotub-related"/>
    <property type="match status" value="1"/>
</dbReference>
<feature type="domain" description="Myotubularin phosphatase" evidence="2">
    <location>
        <begin position="125"/>
        <end position="500"/>
    </location>
</feature>
<evidence type="ECO:0000256" key="1">
    <source>
        <dbReference type="ARBA" id="ARBA00007471"/>
    </source>
</evidence>
<comment type="similarity">
    <text evidence="1">Belongs to the protein-tyrosine phosphatase family. Non-receptor class myotubularin subfamily.</text>
</comment>
<dbReference type="CDD" id="cd14536">
    <property type="entry name" value="PTP-MTMR9"/>
    <property type="match status" value="1"/>
</dbReference>
<keyword evidence="4" id="KW-1185">Reference proteome</keyword>
<protein>
    <recommendedName>
        <fullName evidence="2">Myotubularin phosphatase domain-containing protein</fullName>
    </recommendedName>
</protein>
<dbReference type="InterPro" id="IPR010569">
    <property type="entry name" value="Myotubularin-like_Pase_dom"/>
</dbReference>
<dbReference type="InterPro" id="IPR030564">
    <property type="entry name" value="Myotubularin"/>
</dbReference>
<evidence type="ECO:0000259" key="2">
    <source>
        <dbReference type="PROSITE" id="PS51339"/>
    </source>
</evidence>
<dbReference type="CDD" id="cd13211">
    <property type="entry name" value="PH-GRAM_MTMR9"/>
    <property type="match status" value="1"/>
</dbReference>
<comment type="caution">
    <text evidence="3">The sequence shown here is derived from an EMBL/GenBank/DDBJ whole genome shotgun (WGS) entry which is preliminary data.</text>
</comment>
<dbReference type="GO" id="GO:0046856">
    <property type="term" value="P:phosphatidylinositol dephosphorylation"/>
    <property type="evidence" value="ECO:0007669"/>
    <property type="project" value="TreeGrafter"/>
</dbReference>
<organism evidence="3 4">
    <name type="scientific">Ridgeia piscesae</name>
    <name type="common">Tubeworm</name>
    <dbReference type="NCBI Taxonomy" id="27915"/>
    <lineage>
        <taxon>Eukaryota</taxon>
        <taxon>Metazoa</taxon>
        <taxon>Spiralia</taxon>
        <taxon>Lophotrochozoa</taxon>
        <taxon>Annelida</taxon>
        <taxon>Polychaeta</taxon>
        <taxon>Sedentaria</taxon>
        <taxon>Canalipalpata</taxon>
        <taxon>Sabellida</taxon>
        <taxon>Siboglinidae</taxon>
        <taxon>Ridgeia</taxon>
    </lineage>
</organism>
<dbReference type="PANTHER" id="PTHR10807">
    <property type="entry name" value="MYOTUBULARIN-RELATED"/>
    <property type="match status" value="1"/>
</dbReference>